<dbReference type="HOGENOM" id="CLU_1217365_0_0_1"/>
<dbReference type="Gene3D" id="2.30.30.190">
    <property type="entry name" value="CAP Gly-rich-like domain"/>
    <property type="match status" value="1"/>
</dbReference>
<dbReference type="PANTHER" id="PTHR18916">
    <property type="entry name" value="DYNACTIN 1-RELATED MICROTUBULE-BINDING"/>
    <property type="match status" value="1"/>
</dbReference>
<dbReference type="PANTHER" id="PTHR18916:SF93">
    <property type="entry name" value="RESTIN HOMOLOG"/>
    <property type="match status" value="1"/>
</dbReference>
<organism evidence="2 3">
    <name type="scientific">Megaselia scalaris</name>
    <name type="common">Humpbacked fly</name>
    <name type="synonym">Phora scalaris</name>
    <dbReference type="NCBI Taxonomy" id="36166"/>
    <lineage>
        <taxon>Eukaryota</taxon>
        <taxon>Metazoa</taxon>
        <taxon>Ecdysozoa</taxon>
        <taxon>Arthropoda</taxon>
        <taxon>Hexapoda</taxon>
        <taxon>Insecta</taxon>
        <taxon>Pterygota</taxon>
        <taxon>Neoptera</taxon>
        <taxon>Endopterygota</taxon>
        <taxon>Diptera</taxon>
        <taxon>Brachycera</taxon>
        <taxon>Muscomorpha</taxon>
        <taxon>Platypezoidea</taxon>
        <taxon>Phoridae</taxon>
        <taxon>Megaseliini</taxon>
        <taxon>Megaselia</taxon>
    </lineage>
</organism>
<proteinExistence type="predicted"/>
<dbReference type="Pfam" id="PF01302">
    <property type="entry name" value="CAP_GLY"/>
    <property type="match status" value="1"/>
</dbReference>
<dbReference type="AlphaFoldDB" id="T1GUZ1"/>
<dbReference type="STRING" id="36166.T1GUZ1"/>
<dbReference type="EnsemblMetazoa" id="MESCA007564-RA">
    <property type="protein sequence ID" value="MESCA007564-PA"/>
    <property type="gene ID" value="MESCA007564"/>
</dbReference>
<dbReference type="PROSITE" id="PS00845">
    <property type="entry name" value="CAP_GLY_1"/>
    <property type="match status" value="1"/>
</dbReference>
<accession>T1GUZ1</accession>
<dbReference type="SUPFAM" id="SSF74924">
    <property type="entry name" value="Cap-Gly domain"/>
    <property type="match status" value="1"/>
</dbReference>
<dbReference type="PROSITE" id="PS50245">
    <property type="entry name" value="CAP_GLY_2"/>
    <property type="match status" value="1"/>
</dbReference>
<dbReference type="EMBL" id="CAQQ02176045">
    <property type="status" value="NOT_ANNOTATED_CDS"/>
    <property type="molecule type" value="Genomic_DNA"/>
</dbReference>
<reference evidence="2" key="2">
    <citation type="submission" date="2015-06" db="UniProtKB">
        <authorList>
            <consortium name="EnsemblMetazoa"/>
        </authorList>
    </citation>
    <scope>IDENTIFICATION</scope>
</reference>
<evidence type="ECO:0000259" key="1">
    <source>
        <dbReference type="PROSITE" id="PS50245"/>
    </source>
</evidence>
<evidence type="ECO:0000313" key="2">
    <source>
        <dbReference type="EnsemblMetazoa" id="MESCA007564-PA"/>
    </source>
</evidence>
<dbReference type="Proteomes" id="UP000015102">
    <property type="component" value="Unassembled WGS sequence"/>
</dbReference>
<evidence type="ECO:0000313" key="3">
    <source>
        <dbReference type="Proteomes" id="UP000015102"/>
    </source>
</evidence>
<reference evidence="3" key="1">
    <citation type="submission" date="2013-02" db="EMBL/GenBank/DDBJ databases">
        <authorList>
            <person name="Hughes D."/>
        </authorList>
    </citation>
    <scope>NUCLEOTIDE SEQUENCE</scope>
    <source>
        <strain>Durham</strain>
        <strain evidence="3">NC isolate 2 -- Noor lab</strain>
    </source>
</reference>
<dbReference type="InterPro" id="IPR036859">
    <property type="entry name" value="CAP-Gly_dom_sf"/>
</dbReference>
<sequence length="228" mass="25659">MTVGDRVIVSSGFGSRPGVLKFMGETAFAPGHWCGVELDEASGKNDGSVDGIRYFECAPKFGVFVPVAKVSLSPSSKKSRLSRAGSRESLVSNMTMNSIATTNTSRLRLSSAQVLKEDIWITRELNKKPIAPKPVIAQKSSYSMQDVIREKSNHIEQLMMERDLDREDAQLQALQFQKNIRRLQDLGHFKTSKSGHRNMLRMFDIGRPRWDYMGKAINFEKTVDVIYP</sequence>
<protein>
    <recommendedName>
        <fullName evidence="1">CAP-Gly domain-containing protein</fullName>
    </recommendedName>
</protein>
<feature type="domain" description="CAP-Gly" evidence="1">
    <location>
        <begin position="24"/>
        <end position="66"/>
    </location>
</feature>
<dbReference type="SMART" id="SM01052">
    <property type="entry name" value="CAP_GLY"/>
    <property type="match status" value="1"/>
</dbReference>
<keyword evidence="3" id="KW-1185">Reference proteome</keyword>
<name>T1GUZ1_MEGSC</name>
<dbReference type="InterPro" id="IPR000938">
    <property type="entry name" value="CAP-Gly_domain"/>
</dbReference>